<evidence type="ECO:0000256" key="2">
    <source>
        <dbReference type="ARBA" id="ARBA00005840"/>
    </source>
</evidence>
<keyword evidence="10" id="KW-1185">Reference proteome</keyword>
<feature type="transmembrane region" description="Helical" evidence="7">
    <location>
        <begin position="201"/>
        <end position="218"/>
    </location>
</feature>
<reference evidence="10" key="1">
    <citation type="submission" date="2016-11" db="EMBL/GenBank/DDBJ databases">
        <authorList>
            <person name="Varghese N."/>
            <person name="Submissions S."/>
        </authorList>
    </citation>
    <scope>NUCLEOTIDE SEQUENCE [LARGE SCALE GENOMIC DNA]</scope>
    <source>
        <strain evidence="10">DX253</strain>
    </source>
</reference>
<evidence type="ECO:0000256" key="6">
    <source>
        <dbReference type="ARBA" id="ARBA00023136"/>
    </source>
</evidence>
<dbReference type="GO" id="GO:0005886">
    <property type="term" value="C:plasma membrane"/>
    <property type="evidence" value="ECO:0007669"/>
    <property type="project" value="TreeGrafter"/>
</dbReference>
<keyword evidence="6 7" id="KW-0472">Membrane</keyword>
<evidence type="ECO:0000313" key="10">
    <source>
        <dbReference type="Proteomes" id="UP000184203"/>
    </source>
</evidence>
<gene>
    <name evidence="9" type="ORF">SAMN05444342_4196</name>
</gene>
<dbReference type="Proteomes" id="UP000184203">
    <property type="component" value="Unassembled WGS sequence"/>
</dbReference>
<comment type="similarity">
    <text evidence="2">Belongs to the CcmC/CycZ/HelC family.</text>
</comment>
<proteinExistence type="inferred from homology"/>
<evidence type="ECO:0000256" key="5">
    <source>
        <dbReference type="ARBA" id="ARBA00022989"/>
    </source>
</evidence>
<keyword evidence="5 7" id="KW-1133">Transmembrane helix</keyword>
<evidence type="ECO:0000256" key="4">
    <source>
        <dbReference type="ARBA" id="ARBA00022748"/>
    </source>
</evidence>
<evidence type="ECO:0000313" key="9">
    <source>
        <dbReference type="EMBL" id="SHL59366.1"/>
    </source>
</evidence>
<feature type="transmembrane region" description="Helical" evidence="7">
    <location>
        <begin position="102"/>
        <end position="123"/>
    </location>
</feature>
<protein>
    <submittedName>
        <fullName evidence="9">Heme exporter protein C</fullName>
    </submittedName>
</protein>
<evidence type="ECO:0000256" key="1">
    <source>
        <dbReference type="ARBA" id="ARBA00004141"/>
    </source>
</evidence>
<dbReference type="PANTHER" id="PTHR30071">
    <property type="entry name" value="HEME EXPORTER PROTEIN C"/>
    <property type="match status" value="1"/>
</dbReference>
<sequence>MRAISSGLSRLVRLLDRVMWSGVVRWGTLLTGMVSIILVFGHASSTMYGIDHGANLIAYWHIALAWTSSLALATTFLGSLLYLRYNGRFWNRLAHSAGEIGFLFATLTLITGSIWGKVVWNSWWEWSDVRLVTFLIVWLVYAGYLVVYSSTENSDDEKYASVYGVIGFVTVPISYTATRLWTPTFHEATLGNENVSANIDPLTLVVSIIAVTFLYAYLMGVRIKLHELEDKVLWETIQNQR</sequence>
<dbReference type="PANTHER" id="PTHR30071:SF1">
    <property type="entry name" value="CYTOCHROME B_B6 PROTEIN-RELATED"/>
    <property type="match status" value="1"/>
</dbReference>
<feature type="domain" description="Cytochrome c assembly protein" evidence="8">
    <location>
        <begin position="23"/>
        <end position="186"/>
    </location>
</feature>
<dbReference type="InterPro" id="IPR002541">
    <property type="entry name" value="Cyt_c_assembly"/>
</dbReference>
<keyword evidence="3 7" id="KW-0812">Transmembrane</keyword>
<evidence type="ECO:0000259" key="8">
    <source>
        <dbReference type="Pfam" id="PF01578"/>
    </source>
</evidence>
<dbReference type="Pfam" id="PF01578">
    <property type="entry name" value="Cytochrom_C_asm"/>
    <property type="match status" value="1"/>
</dbReference>
<dbReference type="AlphaFoldDB" id="A0A1M7BWW1"/>
<feature type="transmembrane region" description="Helical" evidence="7">
    <location>
        <begin position="160"/>
        <end position="181"/>
    </location>
</feature>
<dbReference type="PRINTS" id="PR01386">
    <property type="entry name" value="CCMCBIOGNSIS"/>
</dbReference>
<dbReference type="GO" id="GO:0015232">
    <property type="term" value="F:heme transmembrane transporter activity"/>
    <property type="evidence" value="ECO:0007669"/>
    <property type="project" value="InterPro"/>
</dbReference>
<feature type="transmembrane region" description="Helical" evidence="7">
    <location>
        <begin position="57"/>
        <end position="82"/>
    </location>
</feature>
<evidence type="ECO:0000256" key="7">
    <source>
        <dbReference type="SAM" id="Phobius"/>
    </source>
</evidence>
<evidence type="ECO:0000256" key="3">
    <source>
        <dbReference type="ARBA" id="ARBA00022692"/>
    </source>
</evidence>
<accession>A0A1M7BWW1</accession>
<dbReference type="GO" id="GO:0020037">
    <property type="term" value="F:heme binding"/>
    <property type="evidence" value="ECO:0007669"/>
    <property type="project" value="InterPro"/>
</dbReference>
<feature type="transmembrane region" description="Helical" evidence="7">
    <location>
        <begin position="129"/>
        <end position="148"/>
    </location>
</feature>
<dbReference type="GO" id="GO:0017004">
    <property type="term" value="P:cytochrome complex assembly"/>
    <property type="evidence" value="ECO:0007669"/>
    <property type="project" value="UniProtKB-KW"/>
</dbReference>
<dbReference type="InterPro" id="IPR045062">
    <property type="entry name" value="Cyt_c_biogenesis_CcsA/CcmC"/>
</dbReference>
<comment type="subcellular location">
    <subcellularLocation>
        <location evidence="1">Membrane</location>
        <topology evidence="1">Multi-pass membrane protein</topology>
    </subcellularLocation>
</comment>
<name>A0A1M7BWW1_HALPU</name>
<keyword evidence="4" id="KW-0201">Cytochrome c-type biogenesis</keyword>
<feature type="transmembrane region" description="Helical" evidence="7">
    <location>
        <begin position="23"/>
        <end position="45"/>
    </location>
</feature>
<organism evidence="9 10">
    <name type="scientific">Haladaptatus paucihalophilus DX253</name>
    <dbReference type="NCBI Taxonomy" id="797209"/>
    <lineage>
        <taxon>Archaea</taxon>
        <taxon>Methanobacteriati</taxon>
        <taxon>Methanobacteriota</taxon>
        <taxon>Stenosarchaea group</taxon>
        <taxon>Halobacteria</taxon>
        <taxon>Halobacteriales</taxon>
        <taxon>Haladaptataceae</taxon>
        <taxon>Haladaptatus</taxon>
    </lineage>
</organism>
<dbReference type="EMBL" id="FRAN01000009">
    <property type="protein sequence ID" value="SHL59366.1"/>
    <property type="molecule type" value="Genomic_DNA"/>
</dbReference>
<dbReference type="InterPro" id="IPR003557">
    <property type="entry name" value="Cyt_c_biogenesis_CcmC"/>
</dbReference>